<dbReference type="GO" id="GO:0006269">
    <property type="term" value="P:DNA replication, synthesis of primer"/>
    <property type="evidence" value="ECO:0007669"/>
    <property type="project" value="UniProtKB-UniRule"/>
</dbReference>
<evidence type="ECO:0000256" key="3">
    <source>
        <dbReference type="ARBA" id="ARBA00022515"/>
    </source>
</evidence>
<evidence type="ECO:0000256" key="12">
    <source>
        <dbReference type="ARBA" id="ARBA00048954"/>
    </source>
</evidence>
<comment type="subunit">
    <text evidence="2">Homohexamer.</text>
</comment>
<evidence type="ECO:0000256" key="6">
    <source>
        <dbReference type="ARBA" id="ARBA00022801"/>
    </source>
</evidence>
<dbReference type="GO" id="GO:0005524">
    <property type="term" value="F:ATP binding"/>
    <property type="evidence" value="ECO:0007669"/>
    <property type="project" value="UniProtKB-UniRule"/>
</dbReference>
<evidence type="ECO:0000256" key="4">
    <source>
        <dbReference type="ARBA" id="ARBA00022705"/>
    </source>
</evidence>
<dbReference type="GO" id="GO:1990077">
    <property type="term" value="C:primosome complex"/>
    <property type="evidence" value="ECO:0007669"/>
    <property type="project" value="UniProtKB-UniRule"/>
</dbReference>
<keyword evidence="9 14" id="KW-0238">DNA-binding</keyword>
<dbReference type="Proteomes" id="UP000187344">
    <property type="component" value="Unassembled WGS sequence"/>
</dbReference>
<evidence type="ECO:0000256" key="14">
    <source>
        <dbReference type="RuleBase" id="RU362085"/>
    </source>
</evidence>
<dbReference type="InterPro" id="IPR007692">
    <property type="entry name" value="DNA_helicase_DnaB"/>
</dbReference>
<dbReference type="GO" id="GO:0005829">
    <property type="term" value="C:cytosol"/>
    <property type="evidence" value="ECO:0007669"/>
    <property type="project" value="TreeGrafter"/>
</dbReference>
<proteinExistence type="inferred from homology"/>
<gene>
    <name evidence="16" type="ORF">PEB0149_005590</name>
</gene>
<dbReference type="NCBIfam" id="NF006606">
    <property type="entry name" value="PRK09165.1"/>
    <property type="match status" value="1"/>
</dbReference>
<dbReference type="InterPro" id="IPR036185">
    <property type="entry name" value="DNA_heli_DnaB-like_N_sf"/>
</dbReference>
<evidence type="ECO:0000256" key="8">
    <source>
        <dbReference type="ARBA" id="ARBA00022840"/>
    </source>
</evidence>
<dbReference type="GO" id="GO:0003677">
    <property type="term" value="F:DNA binding"/>
    <property type="evidence" value="ECO:0007669"/>
    <property type="project" value="UniProtKB-UniRule"/>
</dbReference>
<dbReference type="SMART" id="SM00382">
    <property type="entry name" value="AAA"/>
    <property type="match status" value="1"/>
</dbReference>
<evidence type="ECO:0000256" key="9">
    <source>
        <dbReference type="ARBA" id="ARBA00023125"/>
    </source>
</evidence>
<evidence type="ECO:0000256" key="2">
    <source>
        <dbReference type="ARBA" id="ARBA00011643"/>
    </source>
</evidence>
<dbReference type="SUPFAM" id="SSF52540">
    <property type="entry name" value="P-loop containing nucleoside triphosphate hydrolases"/>
    <property type="match status" value="1"/>
</dbReference>
<dbReference type="InterPro" id="IPR027417">
    <property type="entry name" value="P-loop_NTPase"/>
</dbReference>
<dbReference type="EMBL" id="LXYT01000002">
    <property type="protein sequence ID" value="OLY43137.1"/>
    <property type="molecule type" value="Genomic_DNA"/>
</dbReference>
<dbReference type="Pfam" id="PF03796">
    <property type="entry name" value="DnaB_C"/>
    <property type="match status" value="1"/>
</dbReference>
<keyword evidence="4 14" id="KW-0235">DNA replication</keyword>
<keyword evidence="8 14" id="KW-0067">ATP-binding</keyword>
<accession>A0A1R0F847</accession>
<dbReference type="NCBIfam" id="TIGR00665">
    <property type="entry name" value="DnaB"/>
    <property type="match status" value="1"/>
</dbReference>
<keyword evidence="6 14" id="KW-0378">Hydrolase</keyword>
<dbReference type="InterPro" id="IPR003593">
    <property type="entry name" value="AAA+_ATPase"/>
</dbReference>
<evidence type="ECO:0000256" key="10">
    <source>
        <dbReference type="ARBA" id="ARBA00023235"/>
    </source>
</evidence>
<dbReference type="Pfam" id="PF00772">
    <property type="entry name" value="DnaB"/>
    <property type="match status" value="1"/>
</dbReference>
<dbReference type="InterPro" id="IPR016136">
    <property type="entry name" value="DNA_helicase_N/primase_C"/>
</dbReference>
<dbReference type="CDD" id="cd00984">
    <property type="entry name" value="DnaB_C"/>
    <property type="match status" value="1"/>
</dbReference>
<evidence type="ECO:0000256" key="11">
    <source>
        <dbReference type="ARBA" id="ARBA00044932"/>
    </source>
</evidence>
<keyword evidence="10" id="KW-0413">Isomerase</keyword>
<comment type="function">
    <text evidence="11 14">The main replicative DNA helicase, it participates in initiation and elongation during chromosome replication. Travels ahead of the DNA replisome, separating dsDNA into templates for DNA synthesis. A processive ATP-dependent 5'-3' DNA helicase it has DNA-dependent ATPase activity.</text>
</comment>
<keyword evidence="3 14" id="KW-0639">Primosome</keyword>
<dbReference type="PROSITE" id="PS51199">
    <property type="entry name" value="SF4_HELICASE"/>
    <property type="match status" value="1"/>
</dbReference>
<dbReference type="PANTHER" id="PTHR30153">
    <property type="entry name" value="REPLICATIVE DNA HELICASE DNAB"/>
    <property type="match status" value="1"/>
</dbReference>
<dbReference type="PANTHER" id="PTHR30153:SF2">
    <property type="entry name" value="REPLICATIVE DNA HELICASE"/>
    <property type="match status" value="1"/>
</dbReference>
<dbReference type="AlphaFoldDB" id="A0A1R0F847"/>
<dbReference type="GO" id="GO:0043139">
    <property type="term" value="F:5'-3' DNA helicase activity"/>
    <property type="evidence" value="ECO:0007669"/>
    <property type="project" value="UniProtKB-EC"/>
</dbReference>
<name>A0A1R0F847_9HYPH</name>
<comment type="catalytic activity">
    <reaction evidence="12 14">
        <text>ATP + H2O = ADP + phosphate + H(+)</text>
        <dbReference type="Rhea" id="RHEA:13065"/>
        <dbReference type="ChEBI" id="CHEBI:15377"/>
        <dbReference type="ChEBI" id="CHEBI:15378"/>
        <dbReference type="ChEBI" id="CHEBI:30616"/>
        <dbReference type="ChEBI" id="CHEBI:43474"/>
        <dbReference type="ChEBI" id="CHEBI:456216"/>
        <dbReference type="EC" id="5.6.2.3"/>
    </reaction>
</comment>
<organism evidence="16 17">
    <name type="scientific">Bartonella apis</name>
    <dbReference type="NCBI Taxonomy" id="1686310"/>
    <lineage>
        <taxon>Bacteria</taxon>
        <taxon>Pseudomonadati</taxon>
        <taxon>Pseudomonadota</taxon>
        <taxon>Alphaproteobacteria</taxon>
        <taxon>Hyphomicrobiales</taxon>
        <taxon>Bartonellaceae</taxon>
        <taxon>Bartonella</taxon>
    </lineage>
</organism>
<evidence type="ECO:0000256" key="13">
    <source>
        <dbReference type="NCBIfam" id="TIGR00665"/>
    </source>
</evidence>
<dbReference type="InterPro" id="IPR007694">
    <property type="entry name" value="DNA_helicase_DnaB-like_C"/>
</dbReference>
<dbReference type="InterPro" id="IPR007693">
    <property type="entry name" value="DNA_helicase_DnaB-like_N"/>
</dbReference>
<evidence type="ECO:0000259" key="15">
    <source>
        <dbReference type="PROSITE" id="PS51199"/>
    </source>
</evidence>
<dbReference type="SUPFAM" id="SSF48024">
    <property type="entry name" value="N-terminal domain of DnaB helicase"/>
    <property type="match status" value="1"/>
</dbReference>
<feature type="domain" description="SF4 helicase" evidence="15">
    <location>
        <begin position="195"/>
        <end position="493"/>
    </location>
</feature>
<dbReference type="RefSeq" id="WP_075870052.1">
    <property type="nucleotide sequence ID" value="NZ_LXYT01000002.1"/>
</dbReference>
<evidence type="ECO:0000256" key="7">
    <source>
        <dbReference type="ARBA" id="ARBA00022806"/>
    </source>
</evidence>
<evidence type="ECO:0000256" key="1">
    <source>
        <dbReference type="ARBA" id="ARBA00008428"/>
    </source>
</evidence>
<comment type="caution">
    <text evidence="16">The sequence shown here is derived from an EMBL/GenBank/DDBJ whole genome shotgun (WGS) entry which is preliminary data.</text>
</comment>
<dbReference type="GO" id="GO:0016887">
    <property type="term" value="F:ATP hydrolysis activity"/>
    <property type="evidence" value="ECO:0007669"/>
    <property type="project" value="RHEA"/>
</dbReference>
<dbReference type="Gene3D" id="1.10.860.10">
    <property type="entry name" value="DNAb Helicase, Chain A"/>
    <property type="match status" value="1"/>
</dbReference>
<dbReference type="Gene3D" id="3.40.50.300">
    <property type="entry name" value="P-loop containing nucleotide triphosphate hydrolases"/>
    <property type="match status" value="1"/>
</dbReference>
<evidence type="ECO:0000256" key="5">
    <source>
        <dbReference type="ARBA" id="ARBA00022741"/>
    </source>
</evidence>
<evidence type="ECO:0000313" key="16">
    <source>
        <dbReference type="EMBL" id="OLY43137.1"/>
    </source>
</evidence>
<keyword evidence="7 14" id="KW-0347">Helicase</keyword>
<reference evidence="16 17" key="1">
    <citation type="submission" date="2016-12" db="EMBL/GenBank/DDBJ databases">
        <title>Comparative genomics of Bartonella apis.</title>
        <authorList>
            <person name="Engel P."/>
        </authorList>
    </citation>
    <scope>NUCLEOTIDE SEQUENCE [LARGE SCALE GENOMIC DNA]</scope>
    <source>
        <strain evidence="16 17">PEB0149</strain>
    </source>
</reference>
<comment type="similarity">
    <text evidence="1 14">Belongs to the helicase family. DnaB subfamily.</text>
</comment>
<keyword evidence="17" id="KW-1185">Reference proteome</keyword>
<dbReference type="EC" id="5.6.2.3" evidence="13 14"/>
<evidence type="ECO:0000313" key="17">
    <source>
        <dbReference type="Proteomes" id="UP000187344"/>
    </source>
</evidence>
<protein>
    <recommendedName>
        <fullName evidence="13 14">Replicative DNA helicase</fullName>
        <ecNumber evidence="13 14">5.6.2.3</ecNumber>
    </recommendedName>
</protein>
<dbReference type="OrthoDB" id="9773982at2"/>
<sequence length="500" mass="55625">MSEAKVLNIGQTNGDEALPFRQVPHNIEAEQALLGAILINNDALDRVSDFLKPEHFFEPLHQTIFAVLSEMIKNGKLANPVTIKPFIPADEKIGDMTVYTYVVRMATEAVTIINAEDYGRAIYDLYTRRSLIDLGNEIVNTAYDAPIDLTPSKQIENVEQKLFTLAETGKYGGGFESFDDAVKKAIDMAGAAKKRPSRLSGIPTQLKKLDEQMGGLQRSDLIILAGRPGMGKTSLATNIAFNIANAYIKAKENNLPAEENEGGIVGFFSLEMSSEQLATRIISEQAEVSSSKIRRGDITEDQFAKLLHSMTRLQKAPLYIDQTGGISIAQLSARARRLKRQHGLDVLVIDYVQLMTGVSKRASENRVQEITEITTGLKSLAKELNIPIIALSQLSRQVEARDDKRPQLSDLRESGSIEQDADVVLFVYRDEYYIKNKEPKLGSEEHMKWQAEMEEVFGKAEVIVAKQRHGPTGTVRLAFQAEYTRFSDLAESDKLPEQFG</sequence>
<keyword evidence="5 14" id="KW-0547">Nucleotide-binding</keyword>